<evidence type="ECO:0000313" key="11">
    <source>
        <dbReference type="Proteomes" id="UP000264693"/>
    </source>
</evidence>
<comment type="catalytic activity">
    <reaction evidence="5">
        <text>N(1)-(5-phospho-beta-D-ribosyl)glycinamide + (6R)-10-formyltetrahydrofolate = N(2)-formyl-N(1)-(5-phospho-beta-D-ribosyl)glycinamide + (6S)-5,6,7,8-tetrahydrofolate + H(+)</text>
        <dbReference type="Rhea" id="RHEA:15053"/>
        <dbReference type="ChEBI" id="CHEBI:15378"/>
        <dbReference type="ChEBI" id="CHEBI:57453"/>
        <dbReference type="ChEBI" id="CHEBI:143788"/>
        <dbReference type="ChEBI" id="CHEBI:147286"/>
        <dbReference type="ChEBI" id="CHEBI:195366"/>
        <dbReference type="EC" id="2.1.2.2"/>
    </reaction>
</comment>
<dbReference type="RefSeq" id="WP_099310669.1">
    <property type="nucleotide sequence ID" value="NZ_CP032101.1"/>
</dbReference>
<reference evidence="8 11" key="3">
    <citation type="submission" date="2018-08" db="EMBL/GenBank/DDBJ databases">
        <title>Complete genome of the Arcobacter marinus type strain JCM 15502.</title>
        <authorList>
            <person name="Miller W.G."/>
            <person name="Yee E."/>
            <person name="Huynh S."/>
            <person name="Parker C.T."/>
        </authorList>
    </citation>
    <scope>NUCLEOTIDE SEQUENCE [LARGE SCALE GENOMIC DNA]</scope>
    <source>
        <strain evidence="8 11">JCM 15502</strain>
    </source>
</reference>
<dbReference type="Proteomes" id="UP000264693">
    <property type="component" value="Chromosome"/>
</dbReference>
<dbReference type="PANTHER" id="PTHR43369">
    <property type="entry name" value="PHOSPHORIBOSYLGLYCINAMIDE FORMYLTRANSFERASE"/>
    <property type="match status" value="1"/>
</dbReference>
<dbReference type="GO" id="GO:0004644">
    <property type="term" value="F:phosphoribosylglycinamide formyltransferase activity"/>
    <property type="evidence" value="ECO:0007669"/>
    <property type="project" value="UniProtKB-UniRule"/>
</dbReference>
<dbReference type="PROSITE" id="PS00373">
    <property type="entry name" value="GART"/>
    <property type="match status" value="1"/>
</dbReference>
<name>A0A347TPJ0_9BACT</name>
<dbReference type="CDD" id="cd08645">
    <property type="entry name" value="FMT_core_GART"/>
    <property type="match status" value="1"/>
</dbReference>
<dbReference type="EMBL" id="NXAO01000019">
    <property type="protein sequence ID" value="PHO15801.1"/>
    <property type="molecule type" value="Genomic_DNA"/>
</dbReference>
<evidence type="ECO:0000256" key="6">
    <source>
        <dbReference type="NCBIfam" id="TIGR00639"/>
    </source>
</evidence>
<comment type="similarity">
    <text evidence="4">Belongs to the GART family.</text>
</comment>
<dbReference type="KEGG" id="amar:AMRN_2826"/>
<feature type="domain" description="Formyl transferase N-terminal" evidence="7">
    <location>
        <begin position="2"/>
        <end position="182"/>
    </location>
</feature>
<dbReference type="InterPro" id="IPR002376">
    <property type="entry name" value="Formyl_transf_N"/>
</dbReference>
<organism evidence="8 11">
    <name type="scientific">Malaciobacter marinus</name>
    <dbReference type="NCBI Taxonomy" id="505249"/>
    <lineage>
        <taxon>Bacteria</taxon>
        <taxon>Pseudomonadati</taxon>
        <taxon>Campylobacterota</taxon>
        <taxon>Epsilonproteobacteria</taxon>
        <taxon>Campylobacterales</taxon>
        <taxon>Arcobacteraceae</taxon>
        <taxon>Malaciobacter</taxon>
    </lineage>
</organism>
<keyword evidence="10" id="KW-1185">Reference proteome</keyword>
<dbReference type="EMBL" id="CP032101">
    <property type="protein sequence ID" value="AXX88518.1"/>
    <property type="molecule type" value="Genomic_DNA"/>
</dbReference>
<keyword evidence="2 8" id="KW-0808">Transferase</keyword>
<reference evidence="9" key="2">
    <citation type="submission" date="2017-09" db="EMBL/GenBank/DDBJ databases">
        <authorList>
            <person name="Perez-Cataluna A."/>
            <person name="Figueras M.J."/>
            <person name="Salas-Masso N."/>
        </authorList>
    </citation>
    <scope>NUCLEOTIDE SEQUENCE</scope>
    <source>
        <strain evidence="9">CECT 7727</strain>
    </source>
</reference>
<protein>
    <recommendedName>
        <fullName evidence="6">Phosphoribosylglycinamide formyltransferase</fullName>
        <ecNumber evidence="6">2.1.2.2</ecNumber>
    </recommendedName>
</protein>
<keyword evidence="3" id="KW-0658">Purine biosynthesis</keyword>
<gene>
    <name evidence="8" type="primary">purN</name>
    <name evidence="8" type="ORF">AMRN_2826</name>
    <name evidence="9" type="ORF">CPH92_05080</name>
</gene>
<dbReference type="PANTHER" id="PTHR43369:SF2">
    <property type="entry name" value="PHOSPHORIBOSYLGLYCINAMIDE FORMYLTRANSFERASE"/>
    <property type="match status" value="1"/>
</dbReference>
<proteinExistence type="inferred from homology"/>
<dbReference type="AlphaFoldDB" id="A0A347TPJ0"/>
<dbReference type="InterPro" id="IPR001555">
    <property type="entry name" value="GART_AS"/>
</dbReference>
<dbReference type="NCBIfam" id="TIGR00639">
    <property type="entry name" value="PurN"/>
    <property type="match status" value="1"/>
</dbReference>
<dbReference type="SUPFAM" id="SSF53328">
    <property type="entry name" value="Formyltransferase"/>
    <property type="match status" value="1"/>
</dbReference>
<dbReference type="InterPro" id="IPR004607">
    <property type="entry name" value="GART"/>
</dbReference>
<evidence type="ECO:0000256" key="2">
    <source>
        <dbReference type="ARBA" id="ARBA00022679"/>
    </source>
</evidence>
<dbReference type="GO" id="GO:0006189">
    <property type="term" value="P:'de novo' IMP biosynthetic process"/>
    <property type="evidence" value="ECO:0007669"/>
    <property type="project" value="UniProtKB-UniPathway"/>
</dbReference>
<dbReference type="EC" id="2.1.2.2" evidence="6"/>
<sequence length="189" mass="21489">MKKIGILSSHNGSGFDYIQKACEDKILNAQVVVIISNNSDANVLKKASSKNIPNYIINSKKYDDTDEEITNLLKKYKCDYIFLSGYMKKIESKLLKEFENKIINTHPSLLPKFGGKGMYGRNVHEAVLKANEKISGVTLHYVSKDYDEGEFILQNSLKLNENETIESLEDRIKALEKRTIIEGLKKIIL</sequence>
<dbReference type="UniPathway" id="UPA00074">
    <property type="reaction ID" value="UER00126"/>
</dbReference>
<evidence type="ECO:0000256" key="1">
    <source>
        <dbReference type="ARBA" id="ARBA00005054"/>
    </source>
</evidence>
<dbReference type="Gene3D" id="3.40.50.170">
    <property type="entry name" value="Formyl transferase, N-terminal domain"/>
    <property type="match status" value="1"/>
</dbReference>
<evidence type="ECO:0000259" key="7">
    <source>
        <dbReference type="Pfam" id="PF00551"/>
    </source>
</evidence>
<dbReference type="InterPro" id="IPR036477">
    <property type="entry name" value="Formyl_transf_N_sf"/>
</dbReference>
<evidence type="ECO:0000313" key="9">
    <source>
        <dbReference type="EMBL" id="PHO15801.1"/>
    </source>
</evidence>
<reference evidence="10" key="1">
    <citation type="submission" date="2017-09" db="EMBL/GenBank/DDBJ databases">
        <title>Arcobacter canalis sp. nov., a new species isolated from a water canal contaminated with urban sewage.</title>
        <authorList>
            <person name="Perez-Cataluna A."/>
            <person name="Salas-Masso N."/>
            <person name="Figueras M.J."/>
        </authorList>
    </citation>
    <scope>NUCLEOTIDE SEQUENCE [LARGE SCALE GENOMIC DNA]</scope>
    <source>
        <strain evidence="10">CECT 7727</strain>
    </source>
</reference>
<evidence type="ECO:0000256" key="4">
    <source>
        <dbReference type="ARBA" id="ARBA00038440"/>
    </source>
</evidence>
<evidence type="ECO:0000313" key="8">
    <source>
        <dbReference type="EMBL" id="AXX88518.1"/>
    </source>
</evidence>
<dbReference type="Pfam" id="PF00551">
    <property type="entry name" value="Formyl_trans_N"/>
    <property type="match status" value="1"/>
</dbReference>
<dbReference type="Proteomes" id="UP000224740">
    <property type="component" value="Unassembled WGS sequence"/>
</dbReference>
<evidence type="ECO:0000313" key="10">
    <source>
        <dbReference type="Proteomes" id="UP000224740"/>
    </source>
</evidence>
<comment type="pathway">
    <text evidence="1">Purine metabolism; IMP biosynthesis via de novo pathway; N(2)-formyl-N(1)-(5-phospho-D-ribosyl)glycinamide from N(1)-(5-phospho-D-ribosyl)glycinamide (10-formyl THF route): step 1/1.</text>
</comment>
<accession>A0A347TPJ0</accession>
<evidence type="ECO:0000256" key="5">
    <source>
        <dbReference type="ARBA" id="ARBA00047664"/>
    </source>
</evidence>
<evidence type="ECO:0000256" key="3">
    <source>
        <dbReference type="ARBA" id="ARBA00022755"/>
    </source>
</evidence>
<dbReference type="GO" id="GO:0005737">
    <property type="term" value="C:cytoplasm"/>
    <property type="evidence" value="ECO:0007669"/>
    <property type="project" value="TreeGrafter"/>
</dbReference>